<dbReference type="PANTHER" id="PTHR33336:SF3">
    <property type="entry name" value="ABM DOMAIN-CONTAINING PROTEIN"/>
    <property type="match status" value="1"/>
</dbReference>
<evidence type="ECO:0000313" key="2">
    <source>
        <dbReference type="EMBL" id="SFM17374.1"/>
    </source>
</evidence>
<dbReference type="InterPro" id="IPR007138">
    <property type="entry name" value="ABM_dom"/>
</dbReference>
<dbReference type="AlphaFoldDB" id="A0A1I4NPC1"/>
<evidence type="ECO:0000313" key="3">
    <source>
        <dbReference type="Proteomes" id="UP000199520"/>
    </source>
</evidence>
<keyword evidence="2" id="KW-0560">Oxidoreductase</keyword>
<proteinExistence type="predicted"/>
<feature type="domain" description="ABM" evidence="1">
    <location>
        <begin position="2"/>
        <end position="90"/>
    </location>
</feature>
<dbReference type="PROSITE" id="PS51725">
    <property type="entry name" value="ABM"/>
    <property type="match status" value="1"/>
</dbReference>
<dbReference type="RefSeq" id="WP_090942166.1">
    <property type="nucleotide sequence ID" value="NZ_FOTS01000050.1"/>
</dbReference>
<dbReference type="EMBL" id="FOTS01000050">
    <property type="protein sequence ID" value="SFM17374.1"/>
    <property type="molecule type" value="Genomic_DNA"/>
</dbReference>
<reference evidence="3" key="1">
    <citation type="submission" date="2016-10" db="EMBL/GenBank/DDBJ databases">
        <authorList>
            <person name="Varghese N."/>
            <person name="Submissions S."/>
        </authorList>
    </citation>
    <scope>NUCLEOTIDE SEQUENCE [LARGE SCALE GENOMIC DNA]</scope>
    <source>
        <strain evidence="3">DSM 13327</strain>
    </source>
</reference>
<dbReference type="GO" id="GO:0004497">
    <property type="term" value="F:monooxygenase activity"/>
    <property type="evidence" value="ECO:0007669"/>
    <property type="project" value="UniProtKB-KW"/>
</dbReference>
<dbReference type="STRING" id="1123291.SAMN04490355_105017"/>
<keyword evidence="3" id="KW-1185">Reference proteome</keyword>
<dbReference type="InterPro" id="IPR011008">
    <property type="entry name" value="Dimeric_a/b-barrel"/>
</dbReference>
<dbReference type="Gene3D" id="3.30.70.100">
    <property type="match status" value="1"/>
</dbReference>
<dbReference type="SUPFAM" id="SSF54909">
    <property type="entry name" value="Dimeric alpha+beta barrel"/>
    <property type="match status" value="1"/>
</dbReference>
<dbReference type="Proteomes" id="UP000199520">
    <property type="component" value="Unassembled WGS sequence"/>
</dbReference>
<organism evidence="2 3">
    <name type="scientific">Pelosinus propionicus DSM 13327</name>
    <dbReference type="NCBI Taxonomy" id="1123291"/>
    <lineage>
        <taxon>Bacteria</taxon>
        <taxon>Bacillati</taxon>
        <taxon>Bacillota</taxon>
        <taxon>Negativicutes</taxon>
        <taxon>Selenomonadales</taxon>
        <taxon>Sporomusaceae</taxon>
        <taxon>Pelosinus</taxon>
    </lineage>
</organism>
<name>A0A1I4NPC1_9FIRM</name>
<dbReference type="PANTHER" id="PTHR33336">
    <property type="entry name" value="QUINOL MONOOXYGENASE YGIN-RELATED"/>
    <property type="match status" value="1"/>
</dbReference>
<sequence length="99" mass="11327">MITLVANMQAKPGKEKELEAALQTQFPQVQLEKGTVAYVLHRSTEKVGQFFFYEKYQDQAALDYHGSTPYLKEVFSNIADLLLEKPEIKLYEEVAAISR</sequence>
<protein>
    <submittedName>
        <fullName evidence="2">Quinol monooxygenase YgiN</fullName>
    </submittedName>
</protein>
<evidence type="ECO:0000259" key="1">
    <source>
        <dbReference type="PROSITE" id="PS51725"/>
    </source>
</evidence>
<accession>A0A1I4NPC1</accession>
<dbReference type="Pfam" id="PF03992">
    <property type="entry name" value="ABM"/>
    <property type="match status" value="1"/>
</dbReference>
<gene>
    <name evidence="2" type="ORF">SAMN04490355_105017</name>
</gene>
<dbReference type="OrthoDB" id="9806189at2"/>
<dbReference type="InterPro" id="IPR050744">
    <property type="entry name" value="AI-2_Isomerase_LsrG"/>
</dbReference>
<keyword evidence="2" id="KW-0503">Monooxygenase</keyword>